<dbReference type="Proteomes" id="UP001163603">
    <property type="component" value="Chromosome 7"/>
</dbReference>
<reference evidence="2" key="1">
    <citation type="journal article" date="2023" name="G3 (Bethesda)">
        <title>Genome assembly and association tests identify interacting loci associated with vigor, precocity, and sex in interspecific pistachio rootstocks.</title>
        <authorList>
            <person name="Palmer W."/>
            <person name="Jacygrad E."/>
            <person name="Sagayaradj S."/>
            <person name="Cavanaugh K."/>
            <person name="Han R."/>
            <person name="Bertier L."/>
            <person name="Beede B."/>
            <person name="Kafkas S."/>
            <person name="Golino D."/>
            <person name="Preece J."/>
            <person name="Michelmore R."/>
        </authorList>
    </citation>
    <scope>NUCLEOTIDE SEQUENCE [LARGE SCALE GENOMIC DNA]</scope>
</reference>
<organism evidence="1 2">
    <name type="scientific">Pistacia integerrima</name>
    <dbReference type="NCBI Taxonomy" id="434235"/>
    <lineage>
        <taxon>Eukaryota</taxon>
        <taxon>Viridiplantae</taxon>
        <taxon>Streptophyta</taxon>
        <taxon>Embryophyta</taxon>
        <taxon>Tracheophyta</taxon>
        <taxon>Spermatophyta</taxon>
        <taxon>Magnoliopsida</taxon>
        <taxon>eudicotyledons</taxon>
        <taxon>Gunneridae</taxon>
        <taxon>Pentapetalae</taxon>
        <taxon>rosids</taxon>
        <taxon>malvids</taxon>
        <taxon>Sapindales</taxon>
        <taxon>Anacardiaceae</taxon>
        <taxon>Pistacia</taxon>
    </lineage>
</organism>
<protein>
    <submittedName>
        <fullName evidence="1">Uncharacterized protein</fullName>
    </submittedName>
</protein>
<accession>A0ACC0YFS3</accession>
<proteinExistence type="predicted"/>
<dbReference type="EMBL" id="CM047742">
    <property type="protein sequence ID" value="KAJ0035095.1"/>
    <property type="molecule type" value="Genomic_DNA"/>
</dbReference>
<keyword evidence="2" id="KW-1185">Reference proteome</keyword>
<evidence type="ECO:0000313" key="1">
    <source>
        <dbReference type="EMBL" id="KAJ0035095.1"/>
    </source>
</evidence>
<evidence type="ECO:0000313" key="2">
    <source>
        <dbReference type="Proteomes" id="UP001163603"/>
    </source>
</evidence>
<sequence length="351" mass="39167">MLGNVQMRMAPLTTIWVLVLAMAVFQPSMILSGDAGINYGRNGDNLLSPKQVINFLTKDLNYRISLIRVYDANLDILEALSGTNLVVTIGVPNEAISYVASSQEAADKWVQDHIITYIRKGVRFRYICVGNEAIPGVVASDVLQAILNLQNSLRQRAGTQDIYVTTAVSANVLGVSFPPSQGQFAPNVADIMSNITLYLHRIGSPLLINVYPYFALVSEPGRISLDYALFQAPRPIKDGELEYYNLFDAMVDAFVAAMVRVVQSEDVKLVVSETGWPTAGREPYSSIENARIYNNKLREHAITRGTTPRKADINLEVYIFSMFNENFKQAGEQQNFGTFYPNLTQVYPLWY</sequence>
<comment type="caution">
    <text evidence="1">The sequence shown here is derived from an EMBL/GenBank/DDBJ whole genome shotgun (WGS) entry which is preliminary data.</text>
</comment>
<name>A0ACC0YFS3_9ROSI</name>
<gene>
    <name evidence="1" type="ORF">Pint_24831</name>
</gene>